<accession>A0A2T3Z047</accession>
<evidence type="ECO:0000256" key="1">
    <source>
        <dbReference type="ARBA" id="ARBA00004141"/>
    </source>
</evidence>
<keyword evidence="9" id="KW-1185">Reference proteome</keyword>
<reference evidence="8 9" key="1">
    <citation type="submission" date="2016-07" db="EMBL/GenBank/DDBJ databases">
        <title>Multiple horizontal gene transfer events from other fungi enriched the ability of initially mycotrophic Trichoderma (Ascomycota) to feed on dead plant biomass.</title>
        <authorList>
            <consortium name="DOE Joint Genome Institute"/>
            <person name="Aerts A."/>
            <person name="Atanasova L."/>
            <person name="Chenthamara K."/>
            <person name="Zhang J."/>
            <person name="Grujic M."/>
            <person name="Henrissat B."/>
            <person name="Kuo A."/>
            <person name="Salamov A."/>
            <person name="Lipzen A."/>
            <person name="Labutti K."/>
            <person name="Barry K."/>
            <person name="Miao Y."/>
            <person name="Rahimi M.J."/>
            <person name="Shen Q."/>
            <person name="Grigoriev I.V."/>
            <person name="Kubicek C.P."/>
            <person name="Druzhinina I.S."/>
        </authorList>
    </citation>
    <scope>NUCLEOTIDE SEQUENCE [LARGE SCALE GENOMIC DNA]</scope>
    <source>
        <strain evidence="8 9">CBS 433.97</strain>
    </source>
</reference>
<dbReference type="STRING" id="1042311.A0A2T3Z047"/>
<evidence type="ECO:0000313" key="8">
    <source>
        <dbReference type="EMBL" id="PTB38140.1"/>
    </source>
</evidence>
<dbReference type="Pfam" id="PF20684">
    <property type="entry name" value="Fung_rhodopsin"/>
    <property type="match status" value="1"/>
</dbReference>
<protein>
    <recommendedName>
        <fullName evidence="7">Rhodopsin domain-containing protein</fullName>
    </recommendedName>
</protein>
<dbReference type="PANTHER" id="PTHR33048">
    <property type="entry name" value="PTH11-LIKE INTEGRAL MEMBRANE PROTEIN (AFU_ORTHOLOGUE AFUA_5G11245)"/>
    <property type="match status" value="1"/>
</dbReference>
<evidence type="ECO:0000256" key="5">
    <source>
        <dbReference type="ARBA" id="ARBA00038359"/>
    </source>
</evidence>
<feature type="transmembrane region" description="Helical" evidence="6">
    <location>
        <begin position="42"/>
        <end position="67"/>
    </location>
</feature>
<gene>
    <name evidence="8" type="ORF">M441DRAFT_60419</name>
</gene>
<feature type="transmembrane region" description="Helical" evidence="6">
    <location>
        <begin position="131"/>
        <end position="156"/>
    </location>
</feature>
<feature type="transmembrane region" description="Helical" evidence="6">
    <location>
        <begin position="6"/>
        <end position="30"/>
    </location>
</feature>
<organism evidence="8 9">
    <name type="scientific">Trichoderma asperellum (strain ATCC 204424 / CBS 433.97 / NBRC 101777)</name>
    <dbReference type="NCBI Taxonomy" id="1042311"/>
    <lineage>
        <taxon>Eukaryota</taxon>
        <taxon>Fungi</taxon>
        <taxon>Dikarya</taxon>
        <taxon>Ascomycota</taxon>
        <taxon>Pezizomycotina</taxon>
        <taxon>Sordariomycetes</taxon>
        <taxon>Hypocreomycetidae</taxon>
        <taxon>Hypocreales</taxon>
        <taxon>Hypocreaceae</taxon>
        <taxon>Trichoderma</taxon>
    </lineage>
</organism>
<feature type="transmembrane region" description="Helical" evidence="6">
    <location>
        <begin position="176"/>
        <end position="198"/>
    </location>
</feature>
<keyword evidence="3 6" id="KW-1133">Transmembrane helix</keyword>
<dbReference type="AlphaFoldDB" id="A0A2T3Z047"/>
<keyword evidence="4 6" id="KW-0472">Membrane</keyword>
<evidence type="ECO:0000256" key="3">
    <source>
        <dbReference type="ARBA" id="ARBA00022989"/>
    </source>
</evidence>
<feature type="domain" description="Rhodopsin" evidence="7">
    <location>
        <begin position="26"/>
        <end position="281"/>
    </location>
</feature>
<evidence type="ECO:0000256" key="4">
    <source>
        <dbReference type="ARBA" id="ARBA00023136"/>
    </source>
</evidence>
<comment type="similarity">
    <text evidence="5">Belongs to the SAT4 family.</text>
</comment>
<dbReference type="InterPro" id="IPR049326">
    <property type="entry name" value="Rhodopsin_dom_fungi"/>
</dbReference>
<evidence type="ECO:0000313" key="9">
    <source>
        <dbReference type="Proteomes" id="UP000240493"/>
    </source>
</evidence>
<feature type="transmembrane region" description="Helical" evidence="6">
    <location>
        <begin position="250"/>
        <end position="275"/>
    </location>
</feature>
<dbReference type="InterPro" id="IPR052337">
    <property type="entry name" value="SAT4-like"/>
</dbReference>
<dbReference type="OrthoDB" id="3648173at2759"/>
<evidence type="ECO:0000256" key="2">
    <source>
        <dbReference type="ARBA" id="ARBA00022692"/>
    </source>
</evidence>
<dbReference type="PANTHER" id="PTHR33048:SF47">
    <property type="entry name" value="INTEGRAL MEMBRANE PROTEIN-RELATED"/>
    <property type="match status" value="1"/>
</dbReference>
<keyword evidence="2 6" id="KW-0812">Transmembrane</keyword>
<dbReference type="Proteomes" id="UP000240493">
    <property type="component" value="Unassembled WGS sequence"/>
</dbReference>
<dbReference type="EMBL" id="KZ679266">
    <property type="protein sequence ID" value="PTB38140.1"/>
    <property type="molecule type" value="Genomic_DNA"/>
</dbReference>
<evidence type="ECO:0000256" key="6">
    <source>
        <dbReference type="SAM" id="Phobius"/>
    </source>
</evidence>
<evidence type="ECO:0000259" key="7">
    <source>
        <dbReference type="Pfam" id="PF20684"/>
    </source>
</evidence>
<proteinExistence type="inferred from homology"/>
<feature type="transmembrane region" description="Helical" evidence="6">
    <location>
        <begin position="210"/>
        <end position="230"/>
    </location>
</feature>
<feature type="transmembrane region" description="Helical" evidence="6">
    <location>
        <begin position="87"/>
        <end position="110"/>
    </location>
</feature>
<comment type="subcellular location">
    <subcellularLocation>
        <location evidence="1">Membrane</location>
        <topology evidence="1">Multi-pass membrane protein</topology>
    </subcellularLocation>
</comment>
<name>A0A2T3Z047_TRIA4</name>
<sequence>MPESRVAVFLGVDIGITMLALGVVVLRVVNRWSRGRLAISDYLVSIAMLAAIIHMILDIIITARFGYARHQKDLPPSLQGSYKTSLMFWLIQIFTKLPLLFSKLSLTFVYHDLMDPRLEFTLIRISRAVNYFLMVVIAGFFTAATLVSMFACNPIYKSWLPKTPGKCIDTTIMFNYVTSGINIFTSACLICIPLPVLYLSKNKGIEVKQLTALVLFGLIDTAISIIRLRMIADLQNVKKDFTCMYPHPGIWLIIPTHIIIVVEMNITIIAASVVVMRPAFKAIFEFFLSLRGSHKKSSNEESISSREQPNQEIRVVREFELASENDSKEHILLGNL</sequence>
<dbReference type="GO" id="GO:0016020">
    <property type="term" value="C:membrane"/>
    <property type="evidence" value="ECO:0007669"/>
    <property type="project" value="UniProtKB-SubCell"/>
</dbReference>